<dbReference type="Pfam" id="PF03630">
    <property type="entry name" value="Fumble"/>
    <property type="match status" value="1"/>
</dbReference>
<protein>
    <submittedName>
        <fullName evidence="4">Pantothenate kinase</fullName>
    </submittedName>
</protein>
<dbReference type="RefSeq" id="WP_216632782.1">
    <property type="nucleotide sequence ID" value="NZ_JAHLQN010000001.1"/>
</dbReference>
<proteinExistence type="predicted"/>
<organism evidence="4 5">
    <name type="scientific">Dysosmobacter acutus</name>
    <dbReference type="NCBI Taxonomy" id="2841504"/>
    <lineage>
        <taxon>Bacteria</taxon>
        <taxon>Bacillati</taxon>
        <taxon>Bacillota</taxon>
        <taxon>Clostridia</taxon>
        <taxon>Eubacteriales</taxon>
        <taxon>Oscillospiraceae</taxon>
        <taxon>Dysosmobacter</taxon>
    </lineage>
</organism>
<dbReference type="Proteomes" id="UP000787672">
    <property type="component" value="Unassembled WGS sequence"/>
</dbReference>
<gene>
    <name evidence="4" type="ORF">KQI82_10905</name>
</gene>
<sequence length="283" mass="29203">MSVILGIDIGGSTTKIVGLRQDGTVLSMLRVRAEDQLTSLYGALGNYLKSNRLNLQDVSHIALTGVGASYVDGNIYGIPTEVVSEFTACGLGALALSGQESALVVSMGTGTAFICANRTGEIRHIGGSGIGGGTLGGLCHKLVGMERFGQIKKLAQDGDLGKVDLTIQDISRDAESSLHPDMTAANFGNLAEDATPADLAAGAVNLVLQAIGTMSMLACTGCGTRTVVLTGSMTTLPQVEPTFQIFHRLYDIRYIIPENATFATAIGAGLCSMDATAAVKGTS</sequence>
<evidence type="ECO:0000313" key="5">
    <source>
        <dbReference type="Proteomes" id="UP000787672"/>
    </source>
</evidence>
<keyword evidence="5" id="KW-1185">Reference proteome</keyword>
<dbReference type="PANTHER" id="PTHR12280">
    <property type="entry name" value="PANTOTHENATE KINASE"/>
    <property type="match status" value="1"/>
</dbReference>
<evidence type="ECO:0000256" key="1">
    <source>
        <dbReference type="ARBA" id="ARBA00022741"/>
    </source>
</evidence>
<dbReference type="EMBL" id="JAHLQN010000001">
    <property type="protein sequence ID" value="MBU5627416.1"/>
    <property type="molecule type" value="Genomic_DNA"/>
</dbReference>
<keyword evidence="3" id="KW-0173">Coenzyme A biosynthesis</keyword>
<keyword evidence="4" id="KW-0808">Transferase</keyword>
<accession>A0ABS6FCP3</accession>
<evidence type="ECO:0000313" key="4">
    <source>
        <dbReference type="EMBL" id="MBU5627416.1"/>
    </source>
</evidence>
<dbReference type="PANTHER" id="PTHR12280:SF20">
    <property type="entry name" value="4'-PHOSPHOPANTETHEINE PHOSPHATASE"/>
    <property type="match status" value="1"/>
</dbReference>
<dbReference type="InterPro" id="IPR004567">
    <property type="entry name" value="Type_II_PanK"/>
</dbReference>
<comment type="caution">
    <text evidence="4">The sequence shown here is derived from an EMBL/GenBank/DDBJ whole genome shotgun (WGS) entry which is preliminary data.</text>
</comment>
<evidence type="ECO:0000256" key="3">
    <source>
        <dbReference type="ARBA" id="ARBA00022993"/>
    </source>
</evidence>
<evidence type="ECO:0000256" key="2">
    <source>
        <dbReference type="ARBA" id="ARBA00022840"/>
    </source>
</evidence>
<name>A0ABS6FCP3_9FIRM</name>
<reference evidence="4 5" key="1">
    <citation type="submission" date="2021-06" db="EMBL/GenBank/DDBJ databases">
        <authorList>
            <person name="Sun Q."/>
            <person name="Li D."/>
        </authorList>
    </citation>
    <scope>NUCLEOTIDE SEQUENCE [LARGE SCALE GENOMIC DNA]</scope>
    <source>
        <strain evidence="4 5">MSJ-2</strain>
    </source>
</reference>
<keyword evidence="2" id="KW-0067">ATP-binding</keyword>
<keyword evidence="4" id="KW-0418">Kinase</keyword>
<dbReference type="GO" id="GO:0016301">
    <property type="term" value="F:kinase activity"/>
    <property type="evidence" value="ECO:0007669"/>
    <property type="project" value="UniProtKB-KW"/>
</dbReference>
<dbReference type="CDD" id="cd24085">
    <property type="entry name" value="ASKHA_NBD_PanK-II_bac"/>
    <property type="match status" value="1"/>
</dbReference>
<keyword evidence="1" id="KW-0547">Nucleotide-binding</keyword>